<organism evidence="2 3">
    <name type="scientific">Nakamurella antarctica</name>
    <dbReference type="NCBI Taxonomy" id="1902245"/>
    <lineage>
        <taxon>Bacteria</taxon>
        <taxon>Bacillati</taxon>
        <taxon>Actinomycetota</taxon>
        <taxon>Actinomycetes</taxon>
        <taxon>Nakamurellales</taxon>
        <taxon>Nakamurellaceae</taxon>
        <taxon>Nakamurella</taxon>
    </lineage>
</organism>
<dbReference type="PANTHER" id="PTHR37313">
    <property type="entry name" value="UPF0749 PROTEIN RV1825"/>
    <property type="match status" value="1"/>
</dbReference>
<comment type="similarity">
    <text evidence="1">Belongs to the UPF0749 family.</text>
</comment>
<dbReference type="EMBL" id="CP034170">
    <property type="protein sequence ID" value="AZI59306.1"/>
    <property type="molecule type" value="Genomic_DNA"/>
</dbReference>
<dbReference type="InterPro" id="IPR010273">
    <property type="entry name" value="DUF881"/>
</dbReference>
<dbReference type="Pfam" id="PF05949">
    <property type="entry name" value="DUF881"/>
    <property type="match status" value="1"/>
</dbReference>
<dbReference type="Proteomes" id="UP000268084">
    <property type="component" value="Chromosome"/>
</dbReference>
<dbReference type="Gene3D" id="3.30.70.1880">
    <property type="entry name" value="Protein of unknown function DUF881"/>
    <property type="match status" value="1"/>
</dbReference>
<evidence type="ECO:0000313" key="3">
    <source>
        <dbReference type="Proteomes" id="UP000268084"/>
    </source>
</evidence>
<proteinExistence type="inferred from homology"/>
<evidence type="ECO:0000256" key="1">
    <source>
        <dbReference type="ARBA" id="ARBA00009108"/>
    </source>
</evidence>
<protein>
    <submittedName>
        <fullName evidence="2">DUF881 domain-containing protein</fullName>
    </submittedName>
</protein>
<dbReference type="AlphaFoldDB" id="A0A3G8ZZ59"/>
<reference evidence="2 3" key="1">
    <citation type="submission" date="2018-11" db="EMBL/GenBank/DDBJ databases">
        <authorList>
            <person name="Da X."/>
        </authorList>
    </citation>
    <scope>NUCLEOTIDE SEQUENCE [LARGE SCALE GENOMIC DNA]</scope>
    <source>
        <strain evidence="2 3">S14-144</strain>
    </source>
</reference>
<keyword evidence="3" id="KW-1185">Reference proteome</keyword>
<evidence type="ECO:0000313" key="2">
    <source>
        <dbReference type="EMBL" id="AZI59306.1"/>
    </source>
</evidence>
<dbReference type="GO" id="GO:0005886">
    <property type="term" value="C:plasma membrane"/>
    <property type="evidence" value="ECO:0007669"/>
    <property type="project" value="TreeGrafter"/>
</dbReference>
<gene>
    <name evidence="2" type="ORF">EH165_00800</name>
</gene>
<dbReference type="OrthoDB" id="3214641at2"/>
<sequence length="221" mass="23386">MLGTAHSYSGGKDIRPRNVELASLIRNAQSQVAQGEAAAKFLQTEIDGAAGQDVSPQVDTERARAESLAAAVGLTEVSGPGLVVTMTDAPRDSNGNYPQGVNPDDLVVHQQDVQSVVNAMWAGGAEAMMIMDQRVIATSAVRCIGNTLLLQGRTYSPPFVITAIGPGPDMRAAIEAEPGVRLFEQYVKEFQLGFEIESSAGVTLPAFDGLVRMTSAQEEPQ</sequence>
<dbReference type="KEGG" id="nak:EH165_00800"/>
<accession>A0A3G8ZZ59</accession>
<name>A0A3G8ZZ59_9ACTN</name>
<reference evidence="2 3" key="2">
    <citation type="submission" date="2018-12" db="EMBL/GenBank/DDBJ databases">
        <title>Nakamurella antarcticus sp. nov., isolated from Antarctica South Shetland Islands soil.</title>
        <authorList>
            <person name="Peng F."/>
        </authorList>
    </citation>
    <scope>NUCLEOTIDE SEQUENCE [LARGE SCALE GENOMIC DNA]</scope>
    <source>
        <strain evidence="2 3">S14-144</strain>
    </source>
</reference>
<dbReference type="PANTHER" id="PTHR37313:SF4">
    <property type="entry name" value="CONSERVED MEMBRANE PROTEIN-RELATED"/>
    <property type="match status" value="1"/>
</dbReference>